<reference evidence="4 6" key="2">
    <citation type="submission" date="2024-07" db="EMBL/GenBank/DDBJ databases">
        <authorList>
            <person name="Akdeniz Z."/>
        </authorList>
    </citation>
    <scope>NUCLEOTIDE SEQUENCE [LARGE SCALE GENOMIC DNA]</scope>
</reference>
<dbReference type="Proteomes" id="UP001642409">
    <property type="component" value="Unassembled WGS sequence"/>
</dbReference>
<accession>A0AA86V045</accession>
<dbReference type="EMBL" id="CATOUU010000644">
    <property type="protein sequence ID" value="CAI9937197.1"/>
    <property type="molecule type" value="Genomic_DNA"/>
</dbReference>
<sequence>MSSISTTFMAKENLKLQQFQGHKDDLQFATTTNALRDYDSIMNQLDELLILKETIRAQTAEIERLNAENNDYSLKITTLVRERDDALFGAQITEQQVAEQKIMIAKLLHAVKTATTSNNNQDNNGYGSLFHEFKIPHNFSKKTAIGFMGRFERMKGDNEECGKCCGEFGQQNNYVEGGDNEGDGVSADTSGPRIKTLETRIESIILEKDGITALLTKRISNLQASLSRMRQTLNTRLEQTEIQLNENTKQLIMATKLKTESDTRCLKLESDIGLLAAKGATAAQKARDSAKEAIRGARREIKVFELNREREIQKQRIDADRAHVTEIRKLKSDMIGKDRRIQEAEAETLRARERIGRLENRLRDLADENALVRQALKERLDM</sequence>
<protein>
    <submittedName>
        <fullName evidence="3">Uncharacterized protein</fullName>
    </submittedName>
</protein>
<evidence type="ECO:0000313" key="5">
    <source>
        <dbReference type="EMBL" id="CAL6058648.1"/>
    </source>
</evidence>
<comment type="caution">
    <text evidence="3">The sequence shown here is derived from an EMBL/GenBank/DDBJ whole genome shotgun (WGS) entry which is preliminary data.</text>
</comment>
<evidence type="ECO:0000256" key="1">
    <source>
        <dbReference type="SAM" id="Coils"/>
    </source>
</evidence>
<reference evidence="3" key="1">
    <citation type="submission" date="2023-06" db="EMBL/GenBank/DDBJ databases">
        <authorList>
            <person name="Kurt Z."/>
        </authorList>
    </citation>
    <scope>NUCLEOTIDE SEQUENCE</scope>
</reference>
<name>A0AA86V045_9EUKA</name>
<evidence type="ECO:0000313" key="6">
    <source>
        <dbReference type="Proteomes" id="UP001642409"/>
    </source>
</evidence>
<feature type="coiled-coil region" evidence="1">
    <location>
        <begin position="280"/>
        <end position="375"/>
    </location>
</feature>
<evidence type="ECO:0000313" key="4">
    <source>
        <dbReference type="EMBL" id="CAL6020845.1"/>
    </source>
</evidence>
<evidence type="ECO:0000313" key="3">
    <source>
        <dbReference type="EMBL" id="CAI9953983.1"/>
    </source>
</evidence>
<proteinExistence type="predicted"/>
<dbReference type="EMBL" id="CATOUU010000843">
    <property type="protein sequence ID" value="CAI9953983.1"/>
    <property type="molecule type" value="Genomic_DNA"/>
</dbReference>
<gene>
    <name evidence="2" type="ORF">HINF_LOCUS24842</name>
    <name evidence="4" type="ORF">HINF_LOCUS27866</name>
    <name evidence="3" type="ORF">HINF_LOCUS41628</name>
    <name evidence="5" type="ORF">HINF_LOCUS48370</name>
</gene>
<keyword evidence="6" id="KW-1185">Reference proteome</keyword>
<keyword evidence="1" id="KW-0175">Coiled coil</keyword>
<organism evidence="3">
    <name type="scientific">Hexamita inflata</name>
    <dbReference type="NCBI Taxonomy" id="28002"/>
    <lineage>
        <taxon>Eukaryota</taxon>
        <taxon>Metamonada</taxon>
        <taxon>Diplomonadida</taxon>
        <taxon>Hexamitidae</taxon>
        <taxon>Hexamitinae</taxon>
        <taxon>Hexamita</taxon>
    </lineage>
</organism>
<dbReference type="EMBL" id="CAXDID020000222">
    <property type="protein sequence ID" value="CAL6058648.1"/>
    <property type="molecule type" value="Genomic_DNA"/>
</dbReference>
<dbReference type="AlphaFoldDB" id="A0AA86V045"/>
<feature type="coiled-coil region" evidence="1">
    <location>
        <begin position="48"/>
        <end position="82"/>
    </location>
</feature>
<dbReference type="EMBL" id="CAXDID020000087">
    <property type="protein sequence ID" value="CAL6020845.1"/>
    <property type="molecule type" value="Genomic_DNA"/>
</dbReference>
<evidence type="ECO:0000313" key="2">
    <source>
        <dbReference type="EMBL" id="CAI9937197.1"/>
    </source>
</evidence>